<dbReference type="AlphaFoldDB" id="A0A1H3N0Z0"/>
<feature type="domain" description="Thioredoxin-like fold" evidence="3">
    <location>
        <begin position="129"/>
        <end position="294"/>
    </location>
</feature>
<dbReference type="Proteomes" id="UP000198891">
    <property type="component" value="Unassembled WGS sequence"/>
</dbReference>
<name>A0A1H3N0Z0_9MICO</name>
<feature type="transmembrane region" description="Helical" evidence="2">
    <location>
        <begin position="43"/>
        <end position="65"/>
    </location>
</feature>
<accession>A0A1H3N0Z0</accession>
<dbReference type="OrthoDB" id="117402at2"/>
<organism evidence="4 5">
    <name type="scientific">Herbiconiux ginsengi</name>
    <dbReference type="NCBI Taxonomy" id="381665"/>
    <lineage>
        <taxon>Bacteria</taxon>
        <taxon>Bacillati</taxon>
        <taxon>Actinomycetota</taxon>
        <taxon>Actinomycetes</taxon>
        <taxon>Micrococcales</taxon>
        <taxon>Microbacteriaceae</taxon>
        <taxon>Herbiconiux</taxon>
    </lineage>
</organism>
<keyword evidence="2" id="KW-0812">Transmembrane</keyword>
<dbReference type="EMBL" id="FNPZ01000001">
    <property type="protein sequence ID" value="SDY82506.1"/>
    <property type="molecule type" value="Genomic_DNA"/>
</dbReference>
<dbReference type="Gene3D" id="3.40.30.10">
    <property type="entry name" value="Glutaredoxin"/>
    <property type="match status" value="1"/>
</dbReference>
<evidence type="ECO:0000256" key="1">
    <source>
        <dbReference type="SAM" id="MobiDB-lite"/>
    </source>
</evidence>
<reference evidence="4 5" key="1">
    <citation type="submission" date="2016-10" db="EMBL/GenBank/DDBJ databases">
        <authorList>
            <person name="de Groot N.N."/>
        </authorList>
    </citation>
    <scope>NUCLEOTIDE SEQUENCE [LARGE SCALE GENOMIC DNA]</scope>
    <source>
        <strain evidence="4 5">CGMCC 4.3491</strain>
    </source>
</reference>
<feature type="compositionally biased region" description="Pro residues" evidence="1">
    <location>
        <begin position="331"/>
        <end position="342"/>
    </location>
</feature>
<dbReference type="STRING" id="381665.SAMN05216554_1644"/>
<keyword evidence="2" id="KW-0472">Membrane</keyword>
<keyword evidence="2" id="KW-1133">Transmembrane helix</keyword>
<feature type="region of interest" description="Disordered" evidence="1">
    <location>
        <begin position="1"/>
        <end position="20"/>
    </location>
</feature>
<evidence type="ECO:0000259" key="3">
    <source>
        <dbReference type="Pfam" id="PF13462"/>
    </source>
</evidence>
<dbReference type="SUPFAM" id="SSF52833">
    <property type="entry name" value="Thioredoxin-like"/>
    <property type="match status" value="1"/>
</dbReference>
<dbReference type="InterPro" id="IPR012336">
    <property type="entry name" value="Thioredoxin-like_fold"/>
</dbReference>
<evidence type="ECO:0000313" key="4">
    <source>
        <dbReference type="EMBL" id="SDY82506.1"/>
    </source>
</evidence>
<gene>
    <name evidence="4" type="ORF">SAMN05216554_1644</name>
</gene>
<sequence>MSPAKSDKSMYEGLSKKDRQALSREIARIRREEEQRRKKRNRVVLITSLITVGVLALAGTGWAVYSGIRATFVGPLNMLSDGILFTGDPSAASTAEGATPPPATATRTAAIQPDAQPVASDLDTSTVLRVTEYVDYSSPDVAKFETANGSALQSYVSAGYASLELHPVALEGAGSSDSYATRAANTIACVANTTPDATLVVHNALVAAQSTLPDGGLSNDDLVALVQKAGVTDPAVASCITGNEFDDWVANSTARAQKTIPNSDVTSLTTVPLVVIDGTAYTGALDDTEALNTFITDVFTKASAAAGEDATGTDGSGTGGSDGSGTGSTPAPTPAPTDGPAE</sequence>
<keyword evidence="5" id="KW-1185">Reference proteome</keyword>
<dbReference type="Pfam" id="PF13462">
    <property type="entry name" value="Thioredoxin_4"/>
    <property type="match status" value="1"/>
</dbReference>
<dbReference type="RefSeq" id="WP_092551196.1">
    <property type="nucleotide sequence ID" value="NZ_FNPZ01000001.1"/>
</dbReference>
<feature type="region of interest" description="Disordered" evidence="1">
    <location>
        <begin position="305"/>
        <end position="342"/>
    </location>
</feature>
<proteinExistence type="predicted"/>
<evidence type="ECO:0000313" key="5">
    <source>
        <dbReference type="Proteomes" id="UP000198891"/>
    </source>
</evidence>
<protein>
    <submittedName>
        <fullName evidence="4">Thioredoxin</fullName>
    </submittedName>
</protein>
<feature type="compositionally biased region" description="Gly residues" evidence="1">
    <location>
        <begin position="314"/>
        <end position="326"/>
    </location>
</feature>
<evidence type="ECO:0000256" key="2">
    <source>
        <dbReference type="SAM" id="Phobius"/>
    </source>
</evidence>
<dbReference type="InterPro" id="IPR036249">
    <property type="entry name" value="Thioredoxin-like_sf"/>
</dbReference>